<evidence type="ECO:0000256" key="3">
    <source>
        <dbReference type="ARBA" id="ARBA00022803"/>
    </source>
</evidence>
<dbReference type="InParanoid" id="G1TMB9"/>
<dbReference type="GO" id="GO:0051879">
    <property type="term" value="F:Hsp90 protein binding"/>
    <property type="evidence" value="ECO:0007669"/>
    <property type="project" value="TreeGrafter"/>
</dbReference>
<evidence type="ECO:0000256" key="2">
    <source>
        <dbReference type="ARBA" id="ARBA00022737"/>
    </source>
</evidence>
<dbReference type="Bgee" id="ENSOCUG00000026157">
    <property type="expression patterns" value="Expressed in testis and 4 other cell types or tissues"/>
</dbReference>
<dbReference type="GO" id="GO:0005737">
    <property type="term" value="C:cytoplasm"/>
    <property type="evidence" value="ECO:0007669"/>
    <property type="project" value="TreeGrafter"/>
</dbReference>
<dbReference type="Gene3D" id="3.10.50.40">
    <property type="match status" value="1"/>
</dbReference>
<feature type="domain" description="PPIase FKBP-type" evidence="6">
    <location>
        <begin position="260"/>
        <end position="345"/>
    </location>
</feature>
<evidence type="ECO:0000256" key="1">
    <source>
        <dbReference type="ARBA" id="ARBA00009648"/>
    </source>
</evidence>
<sequence>MAWEKHQMTQVPGPGHPRANPSTAPATVVAIWGVNQWMEDLSVALPFKYNKKGGEALRQAEAAANEPEVKTRDRPGEQPGANQESSLTPRGRCSRFLLSKLGYLASPPRVRRLDAQSPLLDPAAPERQLSREAARAPASLLQPPATPPSVSRRPPHALHHTLHVSLATACAPARAPGHRLCRPLSPALRRPRRARPRWALLAPSRRCTCSRHHALRGPSHVSPTPSAPSTHPIRHCRPTHMRTPRSRARGVPAPGTCSPRVRQRGRRLQQRHERLRAAPERHGAVGRGLLDITLWGMELGLLSMRRGELARFLFTPTYAYGALGCPPLIPPNTTVLFEIELLDFLDSAESDTFCALSAEQQDQFPLQKVLKVAATEREFGNYLFRQNRFCDAKARYKRALLLLHRRSAAPGEQHLVEAAKLLVLLNLSFTYLKLERPAPALCYGEQALDIDNKNTKALFRCGQACLLMTEYEKARDFLVRAQKQQPFNHDINSELKKLASCYKDYTDREREMCHRMFAPCADGPAMAQH</sequence>
<keyword evidence="8" id="KW-1185">Reference proteome</keyword>
<dbReference type="PROSITE" id="PS50059">
    <property type="entry name" value="FKBP_PPIASE"/>
    <property type="match status" value="1"/>
</dbReference>
<keyword evidence="2" id="KW-0677">Repeat</keyword>
<evidence type="ECO:0000313" key="7">
    <source>
        <dbReference type="Ensembl" id="ENSOCUP00000018127.2"/>
    </source>
</evidence>
<dbReference type="GO" id="GO:0003755">
    <property type="term" value="F:peptidyl-prolyl cis-trans isomerase activity"/>
    <property type="evidence" value="ECO:0007669"/>
    <property type="project" value="UniProtKB-KW"/>
</dbReference>
<reference evidence="7 8" key="1">
    <citation type="journal article" date="2011" name="Nature">
        <title>A high-resolution map of human evolutionary constraint using 29 mammals.</title>
        <authorList>
            <person name="Lindblad-Toh K."/>
            <person name="Garber M."/>
            <person name="Zuk O."/>
            <person name="Lin M.F."/>
            <person name="Parker B.J."/>
            <person name="Washietl S."/>
            <person name="Kheradpour P."/>
            <person name="Ernst J."/>
            <person name="Jordan G."/>
            <person name="Mauceli E."/>
            <person name="Ward L.D."/>
            <person name="Lowe C.B."/>
            <person name="Holloway A.K."/>
            <person name="Clamp M."/>
            <person name="Gnerre S."/>
            <person name="Alfoldi J."/>
            <person name="Beal K."/>
            <person name="Chang J."/>
            <person name="Clawson H."/>
            <person name="Cuff J."/>
            <person name="Di Palma F."/>
            <person name="Fitzgerald S."/>
            <person name="Flicek P."/>
            <person name="Guttman M."/>
            <person name="Hubisz M.J."/>
            <person name="Jaffe D.B."/>
            <person name="Jungreis I."/>
            <person name="Kent W.J."/>
            <person name="Kostka D."/>
            <person name="Lara M."/>
            <person name="Martins A.L."/>
            <person name="Massingham T."/>
            <person name="Moltke I."/>
            <person name="Raney B.J."/>
            <person name="Rasmussen M.D."/>
            <person name="Robinson J."/>
            <person name="Stark A."/>
            <person name="Vilella A.J."/>
            <person name="Wen J."/>
            <person name="Xie X."/>
            <person name="Zody M.C."/>
            <person name="Baldwin J."/>
            <person name="Bloom T."/>
            <person name="Chin C.W."/>
            <person name="Heiman D."/>
            <person name="Nicol R."/>
            <person name="Nusbaum C."/>
            <person name="Young S."/>
            <person name="Wilkinson J."/>
            <person name="Worley K.C."/>
            <person name="Kovar C.L."/>
            <person name="Muzny D.M."/>
            <person name="Gibbs R.A."/>
            <person name="Cree A."/>
            <person name="Dihn H.H."/>
            <person name="Fowler G."/>
            <person name="Jhangiani S."/>
            <person name="Joshi V."/>
            <person name="Lee S."/>
            <person name="Lewis L.R."/>
            <person name="Nazareth L.V."/>
            <person name="Okwuonu G."/>
            <person name="Santibanez J."/>
            <person name="Warren W.C."/>
            <person name="Mardis E.R."/>
            <person name="Weinstock G.M."/>
            <person name="Wilson R.K."/>
            <person name="Delehaunty K."/>
            <person name="Dooling D."/>
            <person name="Fronik C."/>
            <person name="Fulton L."/>
            <person name="Fulton B."/>
            <person name="Graves T."/>
            <person name="Minx P."/>
            <person name="Sodergren E."/>
            <person name="Birney E."/>
            <person name="Margulies E.H."/>
            <person name="Herrero J."/>
            <person name="Green E.D."/>
            <person name="Haussler D."/>
            <person name="Siepel A."/>
            <person name="Goldman N."/>
            <person name="Pollard K.S."/>
            <person name="Pedersen J.S."/>
            <person name="Lander E.S."/>
            <person name="Kellis M."/>
        </authorList>
    </citation>
    <scope>NUCLEOTIDE SEQUENCE [LARGE SCALE GENOMIC DNA]</scope>
    <source>
        <strain evidence="8">Thorbecke</strain>
    </source>
</reference>
<dbReference type="GO" id="GO:0034587">
    <property type="term" value="P:piRNA processing"/>
    <property type="evidence" value="ECO:0007669"/>
    <property type="project" value="TreeGrafter"/>
</dbReference>
<dbReference type="Pfam" id="PF00254">
    <property type="entry name" value="FKBP_C"/>
    <property type="match status" value="1"/>
</dbReference>
<dbReference type="GeneTree" id="ENSGT00940000158514"/>
<dbReference type="Ensembl" id="ENSOCUT00000030857.3">
    <property type="protein sequence ID" value="ENSOCUP00000018127.2"/>
    <property type="gene ID" value="ENSOCUG00000026157.3"/>
</dbReference>
<keyword evidence="3" id="KW-0802">TPR repeat</keyword>
<dbReference type="EC" id="5.2.1.8" evidence="4"/>
<organism evidence="7 8">
    <name type="scientific">Oryctolagus cuniculus</name>
    <name type="common">Rabbit</name>
    <dbReference type="NCBI Taxonomy" id="9986"/>
    <lineage>
        <taxon>Eukaryota</taxon>
        <taxon>Metazoa</taxon>
        <taxon>Chordata</taxon>
        <taxon>Craniata</taxon>
        <taxon>Vertebrata</taxon>
        <taxon>Euteleostomi</taxon>
        <taxon>Mammalia</taxon>
        <taxon>Eutheria</taxon>
        <taxon>Euarchontoglires</taxon>
        <taxon>Glires</taxon>
        <taxon>Lagomorpha</taxon>
        <taxon>Leporidae</taxon>
        <taxon>Oryctolagus</taxon>
    </lineage>
</organism>
<dbReference type="PaxDb" id="9986-ENSOCUP00000018127"/>
<dbReference type="PANTHER" id="PTHR46674">
    <property type="entry name" value="INACTIVE PEPTIDYL-PROLYL CIS-TRANS ISOMERASE FKBP6"/>
    <property type="match status" value="1"/>
</dbReference>
<dbReference type="HOGENOM" id="CLU_013615_13_2_1"/>
<dbReference type="AlphaFoldDB" id="G1TMB9"/>
<protein>
    <recommendedName>
        <fullName evidence="4">peptidylprolyl isomerase</fullName>
        <ecNumber evidence="4">5.2.1.8</ecNumber>
    </recommendedName>
</protein>
<keyword evidence="4" id="KW-0697">Rotamase</keyword>
<dbReference type="InterPro" id="IPR019734">
    <property type="entry name" value="TPR_rpt"/>
</dbReference>
<dbReference type="SUPFAM" id="SSF54534">
    <property type="entry name" value="FKBP-like"/>
    <property type="match status" value="1"/>
</dbReference>
<dbReference type="PANTHER" id="PTHR46674:SF1">
    <property type="entry name" value="INACTIVE PEPTIDYL-PROLYL CIS-TRANS ISOMERASE FKBP6"/>
    <property type="match status" value="1"/>
</dbReference>
<feature type="region of interest" description="Disordered" evidence="5">
    <location>
        <begin position="125"/>
        <end position="155"/>
    </location>
</feature>
<proteinExistence type="inferred from homology"/>
<dbReference type="SUPFAM" id="SSF48452">
    <property type="entry name" value="TPR-like"/>
    <property type="match status" value="1"/>
</dbReference>
<evidence type="ECO:0000256" key="4">
    <source>
        <dbReference type="PROSITE-ProRule" id="PRU00277"/>
    </source>
</evidence>
<feature type="compositionally biased region" description="Basic residues" evidence="5">
    <location>
        <begin position="232"/>
        <end position="248"/>
    </location>
</feature>
<accession>G1TMB9</accession>
<name>G1TMB9_RABIT</name>
<dbReference type="Gene3D" id="1.25.40.10">
    <property type="entry name" value="Tetratricopeptide repeat domain"/>
    <property type="match status" value="1"/>
</dbReference>
<dbReference type="SMART" id="SM00028">
    <property type="entry name" value="TPR"/>
    <property type="match status" value="3"/>
</dbReference>
<dbReference type="InterPro" id="IPR011990">
    <property type="entry name" value="TPR-like_helical_dom_sf"/>
</dbReference>
<dbReference type="STRING" id="9986.ENSOCUP00000018127"/>
<evidence type="ECO:0000259" key="6">
    <source>
        <dbReference type="PROSITE" id="PS50059"/>
    </source>
</evidence>
<dbReference type="InterPro" id="IPR042282">
    <property type="entry name" value="FKBP6/shu"/>
</dbReference>
<dbReference type="InterPro" id="IPR001179">
    <property type="entry name" value="PPIase_FKBP_dom"/>
</dbReference>
<keyword evidence="4" id="KW-0413">Isomerase</keyword>
<comment type="catalytic activity">
    <reaction evidence="4">
        <text>[protein]-peptidylproline (omega=180) = [protein]-peptidylproline (omega=0)</text>
        <dbReference type="Rhea" id="RHEA:16237"/>
        <dbReference type="Rhea" id="RHEA-COMP:10747"/>
        <dbReference type="Rhea" id="RHEA-COMP:10748"/>
        <dbReference type="ChEBI" id="CHEBI:83833"/>
        <dbReference type="ChEBI" id="CHEBI:83834"/>
        <dbReference type="EC" id="5.2.1.8"/>
    </reaction>
</comment>
<dbReference type="SMR" id="G1TMB9"/>
<reference evidence="7" key="3">
    <citation type="submission" date="2025-09" db="UniProtKB">
        <authorList>
            <consortium name="Ensembl"/>
        </authorList>
    </citation>
    <scope>IDENTIFICATION</scope>
    <source>
        <strain evidence="7">Thorbecke</strain>
    </source>
</reference>
<evidence type="ECO:0000313" key="8">
    <source>
        <dbReference type="Proteomes" id="UP000001811"/>
    </source>
</evidence>
<dbReference type="InterPro" id="IPR046357">
    <property type="entry name" value="PPIase_dom_sf"/>
</dbReference>
<dbReference type="Proteomes" id="UP000001811">
    <property type="component" value="Unplaced"/>
</dbReference>
<dbReference type="GO" id="GO:0007283">
    <property type="term" value="P:spermatogenesis"/>
    <property type="evidence" value="ECO:0007669"/>
    <property type="project" value="TreeGrafter"/>
</dbReference>
<feature type="compositionally biased region" description="Basic and acidic residues" evidence="5">
    <location>
        <begin position="67"/>
        <end position="76"/>
    </location>
</feature>
<evidence type="ECO:0000256" key="5">
    <source>
        <dbReference type="SAM" id="MobiDB-lite"/>
    </source>
</evidence>
<feature type="region of interest" description="Disordered" evidence="5">
    <location>
        <begin position="60"/>
        <end position="91"/>
    </location>
</feature>
<comment type="similarity">
    <text evidence="1">Belongs to the FKBP6 family.</text>
</comment>
<reference evidence="7" key="2">
    <citation type="submission" date="2025-08" db="UniProtKB">
        <authorList>
            <consortium name="Ensembl"/>
        </authorList>
    </citation>
    <scope>IDENTIFICATION</scope>
    <source>
        <strain evidence="7">Thorbecke</strain>
    </source>
</reference>
<dbReference type="eggNOG" id="KOG0543">
    <property type="taxonomic scope" value="Eukaryota"/>
</dbReference>
<feature type="region of interest" description="Disordered" evidence="5">
    <location>
        <begin position="1"/>
        <end position="22"/>
    </location>
</feature>
<feature type="region of interest" description="Disordered" evidence="5">
    <location>
        <begin position="214"/>
        <end position="267"/>
    </location>
</feature>